<dbReference type="SUPFAM" id="SSF53335">
    <property type="entry name" value="S-adenosyl-L-methionine-dependent methyltransferases"/>
    <property type="match status" value="1"/>
</dbReference>
<dbReference type="NCBIfam" id="NF041820">
    <property type="entry name" value="daptide_MTase"/>
    <property type="match status" value="1"/>
</dbReference>
<dbReference type="CDD" id="cd02440">
    <property type="entry name" value="AdoMet_MTases"/>
    <property type="match status" value="1"/>
</dbReference>
<keyword evidence="5" id="KW-0443">Lipid metabolism</keyword>
<dbReference type="RefSeq" id="WP_377490033.1">
    <property type="nucleotide sequence ID" value="NZ_JBHMDO010000008.1"/>
</dbReference>
<dbReference type="InterPro" id="IPR041698">
    <property type="entry name" value="Methyltransf_25"/>
</dbReference>
<evidence type="ECO:0000256" key="4">
    <source>
        <dbReference type="ARBA" id="ARBA00022691"/>
    </source>
</evidence>
<protein>
    <submittedName>
        <fullName evidence="7">Daptide-type RiPP biosynthesis methyltransferase</fullName>
    </submittedName>
</protein>
<keyword evidence="8" id="KW-1185">Reference proteome</keyword>
<dbReference type="InterPro" id="IPR050723">
    <property type="entry name" value="CFA/CMAS"/>
</dbReference>
<evidence type="ECO:0000256" key="5">
    <source>
        <dbReference type="ARBA" id="ARBA00023098"/>
    </source>
</evidence>
<evidence type="ECO:0000313" key="8">
    <source>
        <dbReference type="Proteomes" id="UP001589747"/>
    </source>
</evidence>
<dbReference type="Proteomes" id="UP001589747">
    <property type="component" value="Unassembled WGS sequence"/>
</dbReference>
<comment type="caution">
    <text evidence="7">The sequence shown here is derived from an EMBL/GenBank/DDBJ whole genome shotgun (WGS) entry which is preliminary data.</text>
</comment>
<dbReference type="Pfam" id="PF13649">
    <property type="entry name" value="Methyltransf_25"/>
    <property type="match status" value="1"/>
</dbReference>
<keyword evidence="3" id="KW-0808">Transferase</keyword>
<dbReference type="InterPro" id="IPR029063">
    <property type="entry name" value="SAM-dependent_MTases_sf"/>
</dbReference>
<gene>
    <name evidence="7" type="primary">mpaM</name>
    <name evidence="7" type="ORF">ACFFSY_03660</name>
</gene>
<dbReference type="PANTHER" id="PTHR43667">
    <property type="entry name" value="CYCLOPROPANE-FATTY-ACYL-PHOSPHOLIPID SYNTHASE"/>
    <property type="match status" value="1"/>
</dbReference>
<dbReference type="Gene3D" id="3.40.50.150">
    <property type="entry name" value="Vaccinia Virus protein VP39"/>
    <property type="match status" value="1"/>
</dbReference>
<dbReference type="EMBL" id="JBHMDO010000008">
    <property type="protein sequence ID" value="MFB9325017.1"/>
    <property type="molecule type" value="Genomic_DNA"/>
</dbReference>
<evidence type="ECO:0000256" key="3">
    <source>
        <dbReference type="ARBA" id="ARBA00022679"/>
    </source>
</evidence>
<sequence>MYFGMFKDLRDLNMPNSHDFDLYEGYYSEFYEAVAGRTDYDIPLLLEQAKLKAEGGKVLELACGSGRILMHLANRGFQAVGLDLSADMLKLCRRKQEQLPPRLRSRIDVTQGDMTQFELGEKFPLILLSATSISLLRERADVERMLRTVHEHLEEGGRFVFDYVLSNERHNEAVRGGRVNGITLNLGPEHKQFVLMGEEENLESQSAVMNFYAEVIQQGETKRYFGSTFKKFFPEADILAAIEASPLRVVETHNYNLEGEGNVRCLILEKGGVA</sequence>
<accession>A0ABV5KIH6</accession>
<organism evidence="7 8">
    <name type="scientific">Paenibacillus aurantiacus</name>
    <dbReference type="NCBI Taxonomy" id="1936118"/>
    <lineage>
        <taxon>Bacteria</taxon>
        <taxon>Bacillati</taxon>
        <taxon>Bacillota</taxon>
        <taxon>Bacilli</taxon>
        <taxon>Bacillales</taxon>
        <taxon>Paenibacillaceae</taxon>
        <taxon>Paenibacillus</taxon>
    </lineage>
</organism>
<proteinExistence type="inferred from homology"/>
<keyword evidence="4" id="KW-0949">S-adenosyl-L-methionine</keyword>
<evidence type="ECO:0000259" key="6">
    <source>
        <dbReference type="Pfam" id="PF13649"/>
    </source>
</evidence>
<dbReference type="Gene3D" id="2.20.130.10">
    <property type="entry name" value="CAC2371-like domains"/>
    <property type="match status" value="1"/>
</dbReference>
<evidence type="ECO:0000313" key="7">
    <source>
        <dbReference type="EMBL" id="MFB9325017.1"/>
    </source>
</evidence>
<evidence type="ECO:0000256" key="1">
    <source>
        <dbReference type="ARBA" id="ARBA00010815"/>
    </source>
</evidence>
<reference evidence="7 8" key="1">
    <citation type="submission" date="2024-09" db="EMBL/GenBank/DDBJ databases">
        <authorList>
            <person name="Sun Q."/>
            <person name="Mori K."/>
        </authorList>
    </citation>
    <scope>NUCLEOTIDE SEQUENCE [LARGE SCALE GENOMIC DNA]</scope>
    <source>
        <strain evidence="7 8">TISTR 2452</strain>
    </source>
</reference>
<dbReference type="PANTHER" id="PTHR43667:SF1">
    <property type="entry name" value="CYCLOPROPANE-FATTY-ACYL-PHOSPHOLIPID SYNTHASE"/>
    <property type="match status" value="1"/>
</dbReference>
<keyword evidence="2 7" id="KW-0489">Methyltransferase</keyword>
<dbReference type="InterPro" id="IPR049690">
    <property type="entry name" value="Daptide_MTase"/>
</dbReference>
<dbReference type="GO" id="GO:0032259">
    <property type="term" value="P:methylation"/>
    <property type="evidence" value="ECO:0007669"/>
    <property type="project" value="UniProtKB-KW"/>
</dbReference>
<name>A0ABV5KIH6_9BACL</name>
<feature type="domain" description="Methyltransferase" evidence="6">
    <location>
        <begin position="58"/>
        <end position="157"/>
    </location>
</feature>
<comment type="similarity">
    <text evidence="1">Belongs to the CFA/CMAS family.</text>
</comment>
<evidence type="ECO:0000256" key="2">
    <source>
        <dbReference type="ARBA" id="ARBA00022603"/>
    </source>
</evidence>
<dbReference type="GO" id="GO:0008168">
    <property type="term" value="F:methyltransferase activity"/>
    <property type="evidence" value="ECO:0007669"/>
    <property type="project" value="UniProtKB-KW"/>
</dbReference>